<feature type="chain" id="PRO_5045521265" evidence="1">
    <location>
        <begin position="22"/>
        <end position="183"/>
    </location>
</feature>
<dbReference type="SUPFAM" id="SSF75169">
    <property type="entry name" value="DsrEFH-like"/>
    <property type="match status" value="1"/>
</dbReference>
<dbReference type="PANTHER" id="PTHR37691:SF1">
    <property type="entry name" value="BLR3518 PROTEIN"/>
    <property type="match status" value="1"/>
</dbReference>
<protein>
    <submittedName>
        <fullName evidence="2">DsrE family protein</fullName>
    </submittedName>
</protein>
<dbReference type="Gene3D" id="3.40.1260.10">
    <property type="entry name" value="DsrEFH-like"/>
    <property type="match status" value="1"/>
</dbReference>
<evidence type="ECO:0000313" key="3">
    <source>
        <dbReference type="Proteomes" id="UP000602442"/>
    </source>
</evidence>
<keyword evidence="1" id="KW-0732">Signal</keyword>
<accession>A0ABS0MZU8</accession>
<reference evidence="2 3" key="1">
    <citation type="submission" date="2020-11" db="EMBL/GenBank/DDBJ databases">
        <title>Erythrobacter sediminis sp. nov., a marine bacterium from a tidal flat of Garorim Bay.</title>
        <authorList>
            <person name="Kim D."/>
            <person name="Yoo Y."/>
            <person name="Kim J.-J."/>
        </authorList>
    </citation>
    <scope>NUCLEOTIDE SEQUENCE [LARGE SCALE GENOMIC DNA]</scope>
    <source>
        <strain evidence="2 3">JGD-13</strain>
    </source>
</reference>
<gene>
    <name evidence="2" type="ORF">I5L03_00265</name>
</gene>
<name>A0ABS0MZU8_9SPHN</name>
<proteinExistence type="predicted"/>
<dbReference type="RefSeq" id="WP_197919662.1">
    <property type="nucleotide sequence ID" value="NZ_CAWPTA010000006.1"/>
</dbReference>
<dbReference type="InterPro" id="IPR003787">
    <property type="entry name" value="Sulphur_relay_DsrE/F-like"/>
</dbReference>
<feature type="signal peptide" evidence="1">
    <location>
        <begin position="1"/>
        <end position="21"/>
    </location>
</feature>
<evidence type="ECO:0000256" key="1">
    <source>
        <dbReference type="SAM" id="SignalP"/>
    </source>
</evidence>
<dbReference type="InterPro" id="IPR027396">
    <property type="entry name" value="DsrEFH-like"/>
</dbReference>
<sequence length="183" mass="19416">MMRLLAACVASMLVSYSPAFAQSMPEGFANGPVFEDFGPHASVEDVEALPAHTELRHSFDVASQSLDRRNRGFESAARFVNMHAANGVNAERITAVVVVHGSAVLDLLTDEALATREGEPEVNPSGDMVRAMIGGGVRFIVCGQSATAQGVSRDELIPGVEMALSAMTAHALLQQQGYTVNPF</sequence>
<dbReference type="Pfam" id="PF02635">
    <property type="entry name" value="DsrE"/>
    <property type="match status" value="1"/>
</dbReference>
<dbReference type="Proteomes" id="UP000602442">
    <property type="component" value="Unassembled WGS sequence"/>
</dbReference>
<comment type="caution">
    <text evidence="2">The sequence shown here is derived from an EMBL/GenBank/DDBJ whole genome shotgun (WGS) entry which is preliminary data.</text>
</comment>
<dbReference type="EMBL" id="JAEANY010000001">
    <property type="protein sequence ID" value="MBH5321012.1"/>
    <property type="molecule type" value="Genomic_DNA"/>
</dbReference>
<dbReference type="PANTHER" id="PTHR37691">
    <property type="entry name" value="BLR3518 PROTEIN"/>
    <property type="match status" value="1"/>
</dbReference>
<organism evidence="2 3">
    <name type="scientific">Aurantiacibacter sediminis</name>
    <dbReference type="NCBI Taxonomy" id="2793064"/>
    <lineage>
        <taxon>Bacteria</taxon>
        <taxon>Pseudomonadati</taxon>
        <taxon>Pseudomonadota</taxon>
        <taxon>Alphaproteobacteria</taxon>
        <taxon>Sphingomonadales</taxon>
        <taxon>Erythrobacteraceae</taxon>
        <taxon>Aurantiacibacter</taxon>
    </lineage>
</organism>
<keyword evidence="3" id="KW-1185">Reference proteome</keyword>
<evidence type="ECO:0000313" key="2">
    <source>
        <dbReference type="EMBL" id="MBH5321012.1"/>
    </source>
</evidence>